<keyword evidence="3" id="KW-0813">Transport</keyword>
<evidence type="ECO:0000256" key="2">
    <source>
        <dbReference type="ARBA" id="ARBA00020422"/>
    </source>
</evidence>
<comment type="function">
    <text evidence="1">General (non sugar-specific) component of the phosphoenolpyruvate-dependent sugar phosphotransferase system (sugar PTS). This major carbohydrate active-transport system catalyzes the phosphorylation of incoming sugar substrates concomitantly with their translocation across the cell membrane. The phosphoryl group from phosphoenolpyruvate (PEP) is transferred to the phosphoryl carrier protein HPr by enzyme I. Phospho-HPr then transfers it to the PTS EIIA domain.</text>
</comment>
<evidence type="ECO:0000259" key="6">
    <source>
        <dbReference type="PROSITE" id="PS51350"/>
    </source>
</evidence>
<accession>A0A6J4QEB2</accession>
<dbReference type="NCBIfam" id="TIGR01003">
    <property type="entry name" value="PTS_HPr_family"/>
    <property type="match status" value="1"/>
</dbReference>
<dbReference type="Pfam" id="PF00381">
    <property type="entry name" value="PTS-HPr"/>
    <property type="match status" value="1"/>
</dbReference>
<organism evidence="7">
    <name type="scientific">uncultured Rubrobacteraceae bacterium</name>
    <dbReference type="NCBI Taxonomy" id="349277"/>
    <lineage>
        <taxon>Bacteria</taxon>
        <taxon>Bacillati</taxon>
        <taxon>Actinomycetota</taxon>
        <taxon>Rubrobacteria</taxon>
        <taxon>Rubrobacterales</taxon>
        <taxon>Rubrobacteraceae</taxon>
        <taxon>environmental samples</taxon>
    </lineage>
</organism>
<dbReference type="PROSITE" id="PS51350">
    <property type="entry name" value="PTS_HPR_DOM"/>
    <property type="match status" value="1"/>
</dbReference>
<name>A0A6J4QEB2_9ACTN</name>
<reference evidence="7" key="1">
    <citation type="submission" date="2020-02" db="EMBL/GenBank/DDBJ databases">
        <authorList>
            <person name="Meier V. D."/>
        </authorList>
    </citation>
    <scope>NUCLEOTIDE SEQUENCE</scope>
    <source>
        <strain evidence="7">AVDCRST_MAG78</strain>
    </source>
</reference>
<gene>
    <name evidence="7" type="ORF">AVDCRST_MAG78-2487</name>
</gene>
<dbReference type="CDD" id="cd00367">
    <property type="entry name" value="PTS-HPr_like"/>
    <property type="match status" value="1"/>
</dbReference>
<dbReference type="InterPro" id="IPR035895">
    <property type="entry name" value="HPr-like_sf"/>
</dbReference>
<dbReference type="Gene3D" id="3.30.1340.10">
    <property type="entry name" value="HPr-like"/>
    <property type="match status" value="1"/>
</dbReference>
<evidence type="ECO:0000256" key="5">
    <source>
        <dbReference type="ARBA" id="ARBA00033055"/>
    </source>
</evidence>
<protein>
    <recommendedName>
        <fullName evidence="2">Phosphocarrier protein HPr</fullName>
    </recommendedName>
    <alternativeName>
        <fullName evidence="5">Histidine-containing protein</fullName>
    </alternativeName>
</protein>
<sequence>MRNAKVEERSRYMVEKEATVVPEAGLHARPAARFVKEAKSYSSDIFVVKDGREANAKSSLRLMTLGAKHGERVVVRAEGEDEEAAVDALVAILSEEEEE</sequence>
<dbReference type="AlphaFoldDB" id="A0A6J4QEB2"/>
<dbReference type="PROSITE" id="PS00369">
    <property type="entry name" value="PTS_HPR_HIS"/>
    <property type="match status" value="1"/>
</dbReference>
<dbReference type="InterPro" id="IPR050399">
    <property type="entry name" value="HPr"/>
</dbReference>
<dbReference type="InterPro" id="IPR000032">
    <property type="entry name" value="HPr-like"/>
</dbReference>
<dbReference type="PRINTS" id="PR00107">
    <property type="entry name" value="PHOSPHOCPHPR"/>
</dbReference>
<keyword evidence="4" id="KW-0762">Sugar transport</keyword>
<dbReference type="EMBL" id="CADCVB010000167">
    <property type="protein sequence ID" value="CAA9441493.1"/>
    <property type="molecule type" value="Genomic_DNA"/>
</dbReference>
<dbReference type="PANTHER" id="PTHR33705">
    <property type="entry name" value="PHOSPHOCARRIER PROTEIN HPR"/>
    <property type="match status" value="1"/>
</dbReference>
<evidence type="ECO:0000313" key="7">
    <source>
        <dbReference type="EMBL" id="CAA9441493.1"/>
    </source>
</evidence>
<dbReference type="PANTHER" id="PTHR33705:SF1">
    <property type="entry name" value="PHOSPHOCARRIER PROTEIN HPR"/>
    <property type="match status" value="1"/>
</dbReference>
<feature type="domain" description="HPr" evidence="6">
    <location>
        <begin position="13"/>
        <end position="99"/>
    </location>
</feature>
<evidence type="ECO:0000256" key="4">
    <source>
        <dbReference type="ARBA" id="ARBA00022597"/>
    </source>
</evidence>
<dbReference type="InterPro" id="IPR001020">
    <property type="entry name" value="PTS_HPr_His_P_site"/>
</dbReference>
<evidence type="ECO:0000256" key="3">
    <source>
        <dbReference type="ARBA" id="ARBA00022448"/>
    </source>
</evidence>
<dbReference type="SUPFAM" id="SSF55594">
    <property type="entry name" value="HPr-like"/>
    <property type="match status" value="1"/>
</dbReference>
<evidence type="ECO:0000256" key="1">
    <source>
        <dbReference type="ARBA" id="ARBA00003681"/>
    </source>
</evidence>
<proteinExistence type="predicted"/>